<evidence type="ECO:0000256" key="17">
    <source>
        <dbReference type="HAMAP-Rule" id="MF_01965"/>
    </source>
</evidence>
<dbReference type="SUPFAM" id="SSF53613">
    <property type="entry name" value="Ribokinase-like"/>
    <property type="match status" value="1"/>
</dbReference>
<sequence>MFVVNSAEMQEIDRIATEEWGIPEIVLMENAGLKVVEEIKKRFTNLKDKKITLILGKGNNGGDGLVVARHLCNLGADIKIFLFGQKEFKNSSLVNYNIVKRLPIKVHKLEHENNLHLLRLSLYSTDVIVDGLFGTGFKGEISDFLSKIIKIINDTDCLKVAIDIPSGLNADTGRARECIKANLTVTFALPKIGLVVYPGTSFAGDVKVVDIGIPSQLVRALNIDKRILQLDEIKNNIPERDENCHKGNFGHLLVIGGSLGMMGAVHLACLSAFRMGAGLVSAAIPASIQTNLAVSLPEMITYPLKEMVPGILDSEAEEEILASIEGKSVIVIGPGFGNNEEYVSILKHILEKIDIPIVIDADGINLLARDISILDNIKAPVILTPHPGEMARLLDISTQEVQKNRIELAKKLAENYGIWVVLKGNKTVIATPKGEVLINPTGSPSLATAGSGDVLAGMIGAMLGQQSDETRAICSAVYLHGLAGEHVAETVGKISSKAGDIIKAIPIILEEVLMDK</sequence>
<dbReference type="PROSITE" id="PS51383">
    <property type="entry name" value="YJEF_C_3"/>
    <property type="match status" value="1"/>
</dbReference>
<comment type="catalytic activity">
    <reaction evidence="2 18 19">
        <text>(6R)-NADPHX = (6S)-NADPHX</text>
        <dbReference type="Rhea" id="RHEA:32227"/>
        <dbReference type="ChEBI" id="CHEBI:64076"/>
        <dbReference type="ChEBI" id="CHEBI:64077"/>
        <dbReference type="EC" id="5.1.99.6"/>
    </reaction>
</comment>
<feature type="binding site" evidence="18">
    <location>
        <begin position="134"/>
        <end position="140"/>
    </location>
    <ligand>
        <name>(6S)-NADPHX</name>
        <dbReference type="ChEBI" id="CHEBI:64076"/>
    </ligand>
</feature>
<keyword evidence="13" id="KW-0511">Multifunctional enzyme</keyword>
<gene>
    <name evidence="18" type="primary">nnrE</name>
    <name evidence="17" type="synonym">nnrD</name>
    <name evidence="22" type="ORF">SAMN00017405_0630</name>
</gene>
<dbReference type="Pfam" id="PF01256">
    <property type="entry name" value="Carb_kinase"/>
    <property type="match status" value="1"/>
</dbReference>
<name>A0A1W1V8A6_DESTI</name>
<dbReference type="NCBIfam" id="TIGR00197">
    <property type="entry name" value="yjeF_nterm"/>
    <property type="match status" value="1"/>
</dbReference>
<dbReference type="STRING" id="656914.SAMN00017405_0630"/>
<dbReference type="Gene3D" id="3.40.1190.20">
    <property type="match status" value="1"/>
</dbReference>
<keyword evidence="23" id="KW-1185">Reference proteome</keyword>
<comment type="catalytic activity">
    <reaction evidence="15 17 19">
        <text>(6S)-NADHX + ADP = AMP + phosphate + NADH + H(+)</text>
        <dbReference type="Rhea" id="RHEA:32223"/>
        <dbReference type="ChEBI" id="CHEBI:15378"/>
        <dbReference type="ChEBI" id="CHEBI:43474"/>
        <dbReference type="ChEBI" id="CHEBI:57945"/>
        <dbReference type="ChEBI" id="CHEBI:64074"/>
        <dbReference type="ChEBI" id="CHEBI:456215"/>
        <dbReference type="ChEBI" id="CHEBI:456216"/>
        <dbReference type="EC" id="4.2.1.136"/>
    </reaction>
</comment>
<keyword evidence="10 17" id="KW-0520">NAD</keyword>
<dbReference type="PROSITE" id="PS51385">
    <property type="entry name" value="YJEF_N"/>
    <property type="match status" value="1"/>
</dbReference>
<feature type="binding site" evidence="17">
    <location>
        <position position="264"/>
    </location>
    <ligand>
        <name>(6S)-NADPHX</name>
        <dbReference type="ChEBI" id="CHEBI:64076"/>
    </ligand>
</feature>
<evidence type="ECO:0000313" key="23">
    <source>
        <dbReference type="Proteomes" id="UP000192731"/>
    </source>
</evidence>
<dbReference type="NCBIfam" id="TIGR00196">
    <property type="entry name" value="yjeF_cterm"/>
    <property type="match status" value="1"/>
</dbReference>
<feature type="binding site" evidence="17">
    <location>
        <position position="386"/>
    </location>
    <ligand>
        <name>(6S)-NADPHX</name>
        <dbReference type="ChEBI" id="CHEBI:64076"/>
    </ligand>
</feature>
<dbReference type="CDD" id="cd01171">
    <property type="entry name" value="YXKO-related"/>
    <property type="match status" value="1"/>
</dbReference>
<dbReference type="GO" id="GO:0052856">
    <property type="term" value="F:NAD(P)HX epimerase activity"/>
    <property type="evidence" value="ECO:0007669"/>
    <property type="project" value="UniProtKB-UniRule"/>
</dbReference>
<evidence type="ECO:0000259" key="20">
    <source>
        <dbReference type="PROSITE" id="PS51383"/>
    </source>
</evidence>
<keyword evidence="8 17" id="KW-0521">NADP</keyword>
<feature type="binding site" evidence="17">
    <location>
        <position position="453"/>
    </location>
    <ligand>
        <name>(6S)-NADPHX</name>
        <dbReference type="ChEBI" id="CHEBI:64076"/>
    </ligand>
</feature>
<dbReference type="PANTHER" id="PTHR12592">
    <property type="entry name" value="ATP-DEPENDENT (S)-NAD(P)H-HYDRATE DEHYDRATASE FAMILY MEMBER"/>
    <property type="match status" value="1"/>
</dbReference>
<evidence type="ECO:0000256" key="9">
    <source>
        <dbReference type="ARBA" id="ARBA00022958"/>
    </source>
</evidence>
<evidence type="ECO:0000256" key="1">
    <source>
        <dbReference type="ARBA" id="ARBA00000013"/>
    </source>
</evidence>
<evidence type="ECO:0000256" key="15">
    <source>
        <dbReference type="ARBA" id="ARBA00048238"/>
    </source>
</evidence>
<dbReference type="GO" id="GO:0046496">
    <property type="term" value="P:nicotinamide nucleotide metabolic process"/>
    <property type="evidence" value="ECO:0007669"/>
    <property type="project" value="UniProtKB-UniRule"/>
</dbReference>
<keyword evidence="12 17" id="KW-0456">Lyase</keyword>
<feature type="binding site" evidence="18">
    <location>
        <begin position="59"/>
        <end position="63"/>
    </location>
    <ligand>
        <name>(6S)-NADPHX</name>
        <dbReference type="ChEBI" id="CHEBI:64076"/>
    </ligand>
</feature>
<dbReference type="AlphaFoldDB" id="A0A1W1V8A6"/>
<comment type="function">
    <text evidence="17">Catalyzes the dehydration of the S-form of NAD(P)HX at the expense of ADP, which is converted to AMP. Together with NAD(P)HX epimerase, which catalyzes the epimerization of the S- and R-forms, the enzyme allows the repair of both epimers of NAD(P)HX, a damaged form of NAD(P)H that is a result of enzymatic or heat-dependent hydration.</text>
</comment>
<dbReference type="Proteomes" id="UP000192731">
    <property type="component" value="Unassembled WGS sequence"/>
</dbReference>
<evidence type="ECO:0000256" key="3">
    <source>
        <dbReference type="ARBA" id="ARBA00006001"/>
    </source>
</evidence>
<evidence type="ECO:0000256" key="8">
    <source>
        <dbReference type="ARBA" id="ARBA00022857"/>
    </source>
</evidence>
<comment type="cofactor">
    <cofactor evidence="18 19">
        <name>K(+)</name>
        <dbReference type="ChEBI" id="CHEBI:29103"/>
    </cofactor>
    <text evidence="18 19">Binds 1 potassium ion per subunit.</text>
</comment>
<dbReference type="InterPro" id="IPR004443">
    <property type="entry name" value="YjeF_N_dom"/>
</dbReference>
<comment type="catalytic activity">
    <reaction evidence="16 17 19">
        <text>(6S)-NADPHX + ADP = AMP + phosphate + NADPH + H(+)</text>
        <dbReference type="Rhea" id="RHEA:32235"/>
        <dbReference type="ChEBI" id="CHEBI:15378"/>
        <dbReference type="ChEBI" id="CHEBI:43474"/>
        <dbReference type="ChEBI" id="CHEBI:57783"/>
        <dbReference type="ChEBI" id="CHEBI:64076"/>
        <dbReference type="ChEBI" id="CHEBI:456215"/>
        <dbReference type="ChEBI" id="CHEBI:456216"/>
        <dbReference type="EC" id="4.2.1.136"/>
    </reaction>
</comment>
<feature type="binding site" evidence="18">
    <location>
        <position position="130"/>
    </location>
    <ligand>
        <name>K(+)</name>
        <dbReference type="ChEBI" id="CHEBI:29103"/>
    </ligand>
</feature>
<organism evidence="22 23">
    <name type="scientific">Desulfonispora thiosulfatigenes DSM 11270</name>
    <dbReference type="NCBI Taxonomy" id="656914"/>
    <lineage>
        <taxon>Bacteria</taxon>
        <taxon>Bacillati</taxon>
        <taxon>Bacillota</taxon>
        <taxon>Clostridia</taxon>
        <taxon>Eubacteriales</taxon>
        <taxon>Peptococcaceae</taxon>
        <taxon>Desulfonispora</taxon>
    </lineage>
</organism>
<evidence type="ECO:0000256" key="11">
    <source>
        <dbReference type="ARBA" id="ARBA00023235"/>
    </source>
</evidence>
<dbReference type="InterPro" id="IPR030677">
    <property type="entry name" value="Nnr"/>
</dbReference>
<comment type="cofactor">
    <cofactor evidence="17">
        <name>Mg(2+)</name>
        <dbReference type="ChEBI" id="CHEBI:18420"/>
    </cofactor>
</comment>
<evidence type="ECO:0000313" key="22">
    <source>
        <dbReference type="EMBL" id="SMB89582.1"/>
    </source>
</evidence>
<comment type="similarity">
    <text evidence="4 19">In the C-terminal section; belongs to the NnrD/CARKD family.</text>
</comment>
<comment type="similarity">
    <text evidence="3 19">In the N-terminal section; belongs to the NnrE/AIBP family.</text>
</comment>
<feature type="domain" description="YjeF C-terminal" evidence="20">
    <location>
        <begin position="229"/>
        <end position="512"/>
    </location>
</feature>
<comment type="similarity">
    <text evidence="18">Belongs to the NnrE/AIBP family.</text>
</comment>
<evidence type="ECO:0000256" key="10">
    <source>
        <dbReference type="ARBA" id="ARBA00023027"/>
    </source>
</evidence>
<feature type="domain" description="YjeF N-terminal" evidence="21">
    <location>
        <begin position="9"/>
        <end position="219"/>
    </location>
</feature>
<protein>
    <recommendedName>
        <fullName evidence="19">Bifunctional NAD(P)H-hydrate repair enzyme</fullName>
    </recommendedName>
    <alternativeName>
        <fullName evidence="19">Nicotinamide nucleotide repair protein</fullName>
    </alternativeName>
    <domain>
        <recommendedName>
            <fullName evidence="19">ADP-dependent (S)-NAD(P)H-hydrate dehydratase</fullName>
            <ecNumber evidence="19">4.2.1.136</ecNumber>
        </recommendedName>
        <alternativeName>
            <fullName evidence="19">ADP-dependent NAD(P)HX dehydratase</fullName>
        </alternativeName>
    </domain>
    <domain>
        <recommendedName>
            <fullName evidence="19">NAD(P)H-hydrate epimerase</fullName>
            <ecNumber evidence="19">5.1.99.6</ecNumber>
        </recommendedName>
    </domain>
</protein>
<feature type="binding site" evidence="17">
    <location>
        <begin position="423"/>
        <end position="427"/>
    </location>
    <ligand>
        <name>AMP</name>
        <dbReference type="ChEBI" id="CHEBI:456215"/>
    </ligand>
</feature>
<dbReference type="EC" id="4.2.1.136" evidence="19"/>
<evidence type="ECO:0000256" key="18">
    <source>
        <dbReference type="HAMAP-Rule" id="MF_01966"/>
    </source>
</evidence>
<dbReference type="EMBL" id="FWWT01000016">
    <property type="protein sequence ID" value="SMB89582.1"/>
    <property type="molecule type" value="Genomic_DNA"/>
</dbReference>
<keyword evidence="9 18" id="KW-0630">Potassium</keyword>
<proteinExistence type="inferred from homology"/>
<keyword evidence="5 18" id="KW-0479">Metal-binding</keyword>
<dbReference type="InterPro" id="IPR029056">
    <property type="entry name" value="Ribokinase-like"/>
</dbReference>
<dbReference type="PANTHER" id="PTHR12592:SF0">
    <property type="entry name" value="ATP-DEPENDENT (S)-NAD(P)H-HYDRATE DEHYDRATASE"/>
    <property type="match status" value="1"/>
</dbReference>
<feature type="binding site" evidence="17">
    <location>
        <position position="335"/>
    </location>
    <ligand>
        <name>(6S)-NADPHX</name>
        <dbReference type="ChEBI" id="CHEBI:64076"/>
    </ligand>
</feature>
<dbReference type="SUPFAM" id="SSF64153">
    <property type="entry name" value="YjeF N-terminal domain-like"/>
    <property type="match status" value="1"/>
</dbReference>
<comment type="similarity">
    <text evidence="17">Belongs to the NnrD/CARKD family.</text>
</comment>
<feature type="binding site" evidence="17">
    <location>
        <position position="452"/>
    </location>
    <ligand>
        <name>AMP</name>
        <dbReference type="ChEBI" id="CHEBI:456215"/>
    </ligand>
</feature>
<evidence type="ECO:0000256" key="6">
    <source>
        <dbReference type="ARBA" id="ARBA00022741"/>
    </source>
</evidence>
<dbReference type="InterPro" id="IPR036652">
    <property type="entry name" value="YjeF_N_dom_sf"/>
</dbReference>
<comment type="function">
    <text evidence="18">Catalyzes the epimerization of the S- and R-forms of NAD(P)HX, a damaged form of NAD(P)H that is a result of enzymatic or heat-dependent hydration. This is a prerequisite for the S-specific NAD(P)H-hydrate dehydratase to allow the repair of both epimers of NAD(P)HX.</text>
</comment>
<comment type="function">
    <text evidence="14 19">Bifunctional enzyme that catalyzes the epimerization of the S- and R-forms of NAD(P)HX and the dehydration of the S-form of NAD(P)HX at the expense of ADP, which is converted to AMP. This allows the repair of both epimers of NAD(P)HX, a damaged form of NAD(P)H that is a result of enzymatic or heat-dependent hydration.</text>
</comment>
<dbReference type="GO" id="GO:0046872">
    <property type="term" value="F:metal ion binding"/>
    <property type="evidence" value="ECO:0007669"/>
    <property type="project" value="UniProtKB-UniRule"/>
</dbReference>
<feature type="binding site" evidence="18">
    <location>
        <position position="163"/>
    </location>
    <ligand>
        <name>(6S)-NADPHX</name>
        <dbReference type="ChEBI" id="CHEBI:64076"/>
    </ligand>
</feature>
<evidence type="ECO:0000256" key="12">
    <source>
        <dbReference type="ARBA" id="ARBA00023239"/>
    </source>
</evidence>
<evidence type="ECO:0000259" key="21">
    <source>
        <dbReference type="PROSITE" id="PS51385"/>
    </source>
</evidence>
<evidence type="ECO:0000256" key="14">
    <source>
        <dbReference type="ARBA" id="ARBA00025153"/>
    </source>
</evidence>
<dbReference type="GO" id="GO:0005524">
    <property type="term" value="F:ATP binding"/>
    <property type="evidence" value="ECO:0007669"/>
    <property type="project" value="UniProtKB-UniRule"/>
</dbReference>
<feature type="binding site" evidence="18">
    <location>
        <position position="166"/>
    </location>
    <ligand>
        <name>K(+)</name>
        <dbReference type="ChEBI" id="CHEBI:29103"/>
    </ligand>
</feature>
<evidence type="ECO:0000256" key="2">
    <source>
        <dbReference type="ARBA" id="ARBA00000909"/>
    </source>
</evidence>
<dbReference type="GO" id="GO:0052855">
    <property type="term" value="F:ADP-dependent NAD(P)H-hydrate dehydratase activity"/>
    <property type="evidence" value="ECO:0007669"/>
    <property type="project" value="UniProtKB-UniRule"/>
</dbReference>
<comment type="subunit">
    <text evidence="17">Homotetramer.</text>
</comment>
<keyword evidence="7 17" id="KW-0067">ATP-binding</keyword>
<keyword evidence="11 18" id="KW-0413">Isomerase</keyword>
<dbReference type="InterPro" id="IPR000631">
    <property type="entry name" value="CARKD"/>
</dbReference>
<dbReference type="OrthoDB" id="9806925at2"/>
<dbReference type="HAMAP" id="MF_01966">
    <property type="entry name" value="NADHX_epimerase"/>
    <property type="match status" value="1"/>
</dbReference>
<evidence type="ECO:0000256" key="4">
    <source>
        <dbReference type="ARBA" id="ARBA00009524"/>
    </source>
</evidence>
<dbReference type="PROSITE" id="PS01050">
    <property type="entry name" value="YJEF_C_2"/>
    <property type="match status" value="1"/>
</dbReference>
<dbReference type="Pfam" id="PF03853">
    <property type="entry name" value="YjeF_N"/>
    <property type="match status" value="1"/>
</dbReference>
<dbReference type="InterPro" id="IPR017953">
    <property type="entry name" value="Carbohydrate_kinase_pred_CS"/>
</dbReference>
<dbReference type="EC" id="5.1.99.6" evidence="19"/>
<evidence type="ECO:0000256" key="13">
    <source>
        <dbReference type="ARBA" id="ARBA00023268"/>
    </source>
</evidence>
<evidence type="ECO:0000256" key="16">
    <source>
        <dbReference type="ARBA" id="ARBA00049209"/>
    </source>
</evidence>
<evidence type="ECO:0000256" key="5">
    <source>
        <dbReference type="ARBA" id="ARBA00022723"/>
    </source>
</evidence>
<feature type="binding site" evidence="18">
    <location>
        <position position="60"/>
    </location>
    <ligand>
        <name>K(+)</name>
        <dbReference type="ChEBI" id="CHEBI:29103"/>
    </ligand>
</feature>
<dbReference type="GO" id="GO:0110051">
    <property type="term" value="P:metabolite repair"/>
    <property type="evidence" value="ECO:0007669"/>
    <property type="project" value="TreeGrafter"/>
</dbReference>
<dbReference type="Gene3D" id="3.40.50.10260">
    <property type="entry name" value="YjeF N-terminal domain"/>
    <property type="match status" value="1"/>
</dbReference>
<dbReference type="RefSeq" id="WP_084053012.1">
    <property type="nucleotide sequence ID" value="NZ_FWWT01000016.1"/>
</dbReference>
<evidence type="ECO:0000256" key="7">
    <source>
        <dbReference type="ARBA" id="ARBA00022840"/>
    </source>
</evidence>
<dbReference type="HAMAP" id="MF_01965">
    <property type="entry name" value="NADHX_dehydratase"/>
    <property type="match status" value="1"/>
</dbReference>
<comment type="catalytic activity">
    <reaction evidence="1 18 19">
        <text>(6R)-NADHX = (6S)-NADHX</text>
        <dbReference type="Rhea" id="RHEA:32215"/>
        <dbReference type="ChEBI" id="CHEBI:64074"/>
        <dbReference type="ChEBI" id="CHEBI:64075"/>
        <dbReference type="EC" id="5.1.99.6"/>
    </reaction>
</comment>
<keyword evidence="6 17" id="KW-0547">Nucleotide-binding</keyword>
<dbReference type="PIRSF" id="PIRSF017184">
    <property type="entry name" value="Nnr"/>
    <property type="match status" value="1"/>
</dbReference>
<accession>A0A1W1V8A6</accession>
<evidence type="ECO:0000256" key="19">
    <source>
        <dbReference type="PIRNR" id="PIRNR017184"/>
    </source>
</evidence>
<reference evidence="22 23" key="1">
    <citation type="submission" date="2017-04" db="EMBL/GenBank/DDBJ databases">
        <authorList>
            <person name="Afonso C.L."/>
            <person name="Miller P.J."/>
            <person name="Scott M.A."/>
            <person name="Spackman E."/>
            <person name="Goraichik I."/>
            <person name="Dimitrov K.M."/>
            <person name="Suarez D.L."/>
            <person name="Swayne D.E."/>
        </authorList>
    </citation>
    <scope>NUCLEOTIDE SEQUENCE [LARGE SCALE GENOMIC DNA]</scope>
    <source>
        <strain evidence="22 23">DSM 11270</strain>
    </source>
</reference>
<comment type="caution">
    <text evidence="18">Lacks conserved residue(s) required for the propagation of feature annotation.</text>
</comment>